<evidence type="ECO:0000313" key="1">
    <source>
        <dbReference type="EMBL" id="WHY53880.1"/>
    </source>
</evidence>
<accession>A0AAX3X1F3</accession>
<organism evidence="1 2">
    <name type="scientific">Lysinibacillus pakistanensis</name>
    <dbReference type="NCBI Taxonomy" id="759811"/>
    <lineage>
        <taxon>Bacteria</taxon>
        <taxon>Bacillati</taxon>
        <taxon>Bacillota</taxon>
        <taxon>Bacilli</taxon>
        <taxon>Bacillales</taxon>
        <taxon>Bacillaceae</taxon>
        <taxon>Lysinibacillus</taxon>
    </lineage>
</organism>
<name>A0AAX3X1F3_9BACI</name>
<reference evidence="1" key="1">
    <citation type="submission" date="2023-05" db="EMBL/GenBank/DDBJ databases">
        <title>Comparative genomics of Bacillaceae isolates and their secondary metabolite potential.</title>
        <authorList>
            <person name="Song L."/>
            <person name="Nielsen L.J."/>
            <person name="Mohite O."/>
            <person name="Xu X."/>
            <person name="Weber T."/>
            <person name="Kovacs A.T."/>
        </authorList>
    </citation>
    <scope>NUCLEOTIDE SEQUENCE</scope>
    <source>
        <strain evidence="1">LY1</strain>
    </source>
</reference>
<protein>
    <submittedName>
        <fullName evidence="1">CD1375 family protein</fullName>
    </submittedName>
</protein>
<dbReference type="EMBL" id="CP126101">
    <property type="protein sequence ID" value="WHY53880.1"/>
    <property type="molecule type" value="Genomic_DNA"/>
</dbReference>
<evidence type="ECO:0000313" key="2">
    <source>
        <dbReference type="Proteomes" id="UP001178322"/>
    </source>
</evidence>
<dbReference type="Proteomes" id="UP001178322">
    <property type="component" value="Chromosome"/>
</dbReference>
<sequence>MSPIVIIYAQLVKDGDKTIEQVPAHIKKEVKKLLNAGEPNA</sequence>
<gene>
    <name evidence="1" type="ORF">QNH24_11770</name>
</gene>
<dbReference type="NCBIfam" id="NF040910">
    <property type="entry name" value="CD1375_fam"/>
    <property type="match status" value="1"/>
</dbReference>
<dbReference type="RefSeq" id="WP_283872374.1">
    <property type="nucleotide sequence ID" value="NZ_CP126101.1"/>
</dbReference>
<dbReference type="AlphaFoldDB" id="A0AAX3X1F3"/>
<proteinExistence type="predicted"/>
<dbReference type="InterPro" id="IPR047907">
    <property type="entry name" value="CD1375-like"/>
</dbReference>